<feature type="transmembrane region" description="Helical" evidence="1">
    <location>
        <begin position="32"/>
        <end position="50"/>
    </location>
</feature>
<keyword evidence="1" id="KW-0472">Membrane</keyword>
<keyword evidence="3" id="KW-1185">Reference proteome</keyword>
<keyword evidence="1" id="KW-1133">Transmembrane helix</keyword>
<feature type="transmembrane region" description="Helical" evidence="1">
    <location>
        <begin position="77"/>
        <end position="109"/>
    </location>
</feature>
<reference evidence="2 3" key="1">
    <citation type="submission" date="2017-03" db="EMBL/GenBank/DDBJ databases">
        <title>Genome sequence of Methanobrevibacter wosei.</title>
        <authorList>
            <person name="Poehlein A."/>
            <person name="Seedorf H."/>
            <person name="Daniel R."/>
        </authorList>
    </citation>
    <scope>NUCLEOTIDE SEQUENCE [LARGE SCALE GENOMIC DNA]</scope>
    <source>
        <strain evidence="2 3">DSM 11979</strain>
    </source>
</reference>
<dbReference type="AlphaFoldDB" id="A0A2U1S945"/>
<accession>A0A2U1S945</accession>
<feature type="transmembrane region" description="Helical" evidence="1">
    <location>
        <begin position="138"/>
        <end position="160"/>
    </location>
</feature>
<evidence type="ECO:0000313" key="2">
    <source>
        <dbReference type="EMBL" id="PWB87025.1"/>
    </source>
</evidence>
<keyword evidence="1" id="KW-0812">Transmembrane</keyword>
<organism evidence="2 3">
    <name type="scientific">Methanobrevibacter woesei</name>
    <dbReference type="NCBI Taxonomy" id="190976"/>
    <lineage>
        <taxon>Archaea</taxon>
        <taxon>Methanobacteriati</taxon>
        <taxon>Methanobacteriota</taxon>
        <taxon>Methanomada group</taxon>
        <taxon>Methanobacteria</taxon>
        <taxon>Methanobacteriales</taxon>
        <taxon>Methanobacteriaceae</taxon>
        <taxon>Methanobrevibacter</taxon>
    </lineage>
</organism>
<evidence type="ECO:0000256" key="1">
    <source>
        <dbReference type="SAM" id="Phobius"/>
    </source>
</evidence>
<evidence type="ECO:0000313" key="3">
    <source>
        <dbReference type="Proteomes" id="UP000245577"/>
    </source>
</evidence>
<sequence>MNFVVLAILFILSGFSMKYSDDYFDVGHNNKLAIIFGIVCAVASALATIWDAGSAYIFIAILIGNLLALKVDGKHHIATLIVYVLICIICGIPELSIAVLIIAMISALLDEIGHEKIGSITNNKYVNLFFEYRCVMKVVILLLALFGAFGFEVFLLFLLFELSYELAGLVYARLN</sequence>
<name>A0A2U1S945_9EURY</name>
<comment type="caution">
    <text evidence="2">The sequence shown here is derived from an EMBL/GenBank/DDBJ whole genome shotgun (WGS) entry which is preliminary data.</text>
</comment>
<dbReference type="Proteomes" id="UP000245577">
    <property type="component" value="Unassembled WGS sequence"/>
</dbReference>
<proteinExistence type="predicted"/>
<gene>
    <name evidence="2" type="ORF">MBBWO_01390</name>
</gene>
<dbReference type="OrthoDB" id="82045at2157"/>
<dbReference type="RefSeq" id="WP_116668972.1">
    <property type="nucleotide sequence ID" value="NZ_CALIUN010000002.1"/>
</dbReference>
<dbReference type="EMBL" id="MZGU01000002">
    <property type="protein sequence ID" value="PWB87025.1"/>
    <property type="molecule type" value="Genomic_DNA"/>
</dbReference>
<protein>
    <submittedName>
        <fullName evidence="2">Uncharacterized protein</fullName>
    </submittedName>
</protein>